<reference evidence="3" key="1">
    <citation type="submission" date="2016-11" db="UniProtKB">
        <authorList>
            <consortium name="WormBaseParasite"/>
        </authorList>
    </citation>
    <scope>IDENTIFICATION</scope>
</reference>
<proteinExistence type="predicted"/>
<dbReference type="Proteomes" id="UP000095282">
    <property type="component" value="Unplaced"/>
</dbReference>
<evidence type="ECO:0000313" key="2">
    <source>
        <dbReference type="Proteomes" id="UP000095282"/>
    </source>
</evidence>
<keyword evidence="1" id="KW-0732">Signal</keyword>
<dbReference type="AlphaFoldDB" id="A0A1I7UFT2"/>
<name>A0A1I7UFT2_9PELO</name>
<feature type="signal peptide" evidence="1">
    <location>
        <begin position="1"/>
        <end position="20"/>
    </location>
</feature>
<dbReference type="eggNOG" id="KOG4543">
    <property type="taxonomic scope" value="Eukaryota"/>
</dbReference>
<protein>
    <submittedName>
        <fullName evidence="3">DUF4773 domain-containing protein</fullName>
    </submittedName>
</protein>
<dbReference type="WBParaSite" id="Csp11.Scaffold629.g8885.t1">
    <property type="protein sequence ID" value="Csp11.Scaffold629.g8885.t1"/>
    <property type="gene ID" value="Csp11.Scaffold629.g8885"/>
</dbReference>
<evidence type="ECO:0000313" key="3">
    <source>
        <dbReference type="WBParaSite" id="Csp11.Scaffold629.g8885.t1"/>
    </source>
</evidence>
<keyword evidence="2" id="KW-1185">Reference proteome</keyword>
<sequence length="129" mass="14589">MNLFFFLVLIVIQLVLQTDAKSLQKTEANAEKFKKLVETIFPLPRFGPEEDRRPNNLGVHRFGKFGPHCGVDGECTGYCLCCGECIASICKEPFDAVDYCAISDMSFSLLPQKVQNYELPSDFPDRFLI</sequence>
<evidence type="ECO:0000256" key="1">
    <source>
        <dbReference type="SAM" id="SignalP"/>
    </source>
</evidence>
<accession>A0A1I7UFT2</accession>
<organism evidence="2 3">
    <name type="scientific">Caenorhabditis tropicalis</name>
    <dbReference type="NCBI Taxonomy" id="1561998"/>
    <lineage>
        <taxon>Eukaryota</taxon>
        <taxon>Metazoa</taxon>
        <taxon>Ecdysozoa</taxon>
        <taxon>Nematoda</taxon>
        <taxon>Chromadorea</taxon>
        <taxon>Rhabditida</taxon>
        <taxon>Rhabditina</taxon>
        <taxon>Rhabditomorpha</taxon>
        <taxon>Rhabditoidea</taxon>
        <taxon>Rhabditidae</taxon>
        <taxon>Peloderinae</taxon>
        <taxon>Caenorhabditis</taxon>
    </lineage>
</organism>
<feature type="chain" id="PRO_5009308943" evidence="1">
    <location>
        <begin position="21"/>
        <end position="129"/>
    </location>
</feature>